<reference evidence="7" key="1">
    <citation type="journal article" date="2019" name="Int. J. Syst. Evol. Microbiol.">
        <title>The Global Catalogue of Microorganisms (GCM) 10K type strain sequencing project: providing services to taxonomists for standard genome sequencing and annotation.</title>
        <authorList>
            <consortium name="The Broad Institute Genomics Platform"/>
            <consortium name="The Broad Institute Genome Sequencing Center for Infectious Disease"/>
            <person name="Wu L."/>
            <person name="Ma J."/>
        </authorList>
    </citation>
    <scope>NUCLEOTIDE SEQUENCE [LARGE SCALE GENOMIC DNA]</scope>
    <source>
        <strain evidence="7">JCM 18126</strain>
    </source>
</reference>
<evidence type="ECO:0000256" key="4">
    <source>
        <dbReference type="SAM" id="MobiDB-lite"/>
    </source>
</evidence>
<gene>
    <name evidence="6" type="ORF">GCM10023225_27890</name>
</gene>
<dbReference type="PANTHER" id="PTHR45953">
    <property type="entry name" value="IDURONATE 2-SULFATASE"/>
    <property type="match status" value="1"/>
</dbReference>
<dbReference type="InterPro" id="IPR024607">
    <property type="entry name" value="Sulfatase_CS"/>
</dbReference>
<dbReference type="Proteomes" id="UP001501195">
    <property type="component" value="Unassembled WGS sequence"/>
</dbReference>
<dbReference type="EMBL" id="BAABIL010000469">
    <property type="protein sequence ID" value="GAA4988801.1"/>
    <property type="molecule type" value="Genomic_DNA"/>
</dbReference>
<protein>
    <submittedName>
        <fullName evidence="6">Sulfatase</fullName>
    </submittedName>
</protein>
<feature type="region of interest" description="Disordered" evidence="4">
    <location>
        <begin position="1"/>
        <end position="26"/>
    </location>
</feature>
<feature type="domain" description="Sulfatase N-terminal" evidence="5">
    <location>
        <begin position="31"/>
        <end position="308"/>
    </location>
</feature>
<evidence type="ECO:0000313" key="7">
    <source>
        <dbReference type="Proteomes" id="UP001501195"/>
    </source>
</evidence>
<name>A0ABP9I6F4_9ACTN</name>
<dbReference type="CDD" id="cd16027">
    <property type="entry name" value="SGSH"/>
    <property type="match status" value="1"/>
</dbReference>
<accession>A0ABP9I6F4</accession>
<dbReference type="PROSITE" id="PS00523">
    <property type="entry name" value="SULFATASE_1"/>
    <property type="match status" value="1"/>
</dbReference>
<evidence type="ECO:0000256" key="2">
    <source>
        <dbReference type="ARBA" id="ARBA00022723"/>
    </source>
</evidence>
<dbReference type="PANTHER" id="PTHR45953:SF1">
    <property type="entry name" value="IDURONATE 2-SULFATASE"/>
    <property type="match status" value="1"/>
</dbReference>
<feature type="region of interest" description="Disordered" evidence="4">
    <location>
        <begin position="463"/>
        <end position="489"/>
    </location>
</feature>
<feature type="compositionally biased region" description="Pro residues" evidence="4">
    <location>
        <begin position="10"/>
        <end position="24"/>
    </location>
</feature>
<keyword evidence="3" id="KW-0378">Hydrolase</keyword>
<dbReference type="Gene3D" id="3.40.720.10">
    <property type="entry name" value="Alkaline Phosphatase, subunit A"/>
    <property type="match status" value="1"/>
</dbReference>
<sequence>MTGAHDPTGPARPTPGGPVEPPAGRPAARDDVLLVHWHDLGRHLACYGASGAHSPALDALAAEGVLFTAAHATAPLCSPARGSLFTGRYPHSNGLLALAHHGFEYHDDVRTLPQLLGEAGWYTALFGMQHETARPERLGFADFDVTDSRCDWVVGQSQDWLRRTAGTGADRRPFLLTAGFFETHRPYPAEDYPPGDPATFEVPAYLPDTPEVREDLAGFHSSIQVADAAVGRLLDTLEVLGLDETTWVVFVTDHGEAFPGAKSTLYDAGTGIACIVRPPRRRRVAPHAYPGLFSGVDLVPTLLELLGVAVPEEVEGVSHAAALTAPGADVPPARTEVFTEKTFHDSYDPIRAVRTATHSYIENYAPRPRLDLPLDIAASPSGAALGEDAAAPRSPRELYDLRADPLERENLADRPEVAHVQQDLAARLHAWREATGDVLPTLEEGEAFATRMLATYLEQLGMPPREPLASQRRLTGAVRSGRAPGGTSG</sequence>
<comment type="similarity">
    <text evidence="1">Belongs to the sulfatase family.</text>
</comment>
<evidence type="ECO:0000256" key="3">
    <source>
        <dbReference type="ARBA" id="ARBA00022801"/>
    </source>
</evidence>
<keyword evidence="2" id="KW-0479">Metal-binding</keyword>
<dbReference type="Pfam" id="PF00884">
    <property type="entry name" value="Sulfatase"/>
    <property type="match status" value="1"/>
</dbReference>
<organism evidence="6 7">
    <name type="scientific">Kineococcus glutinatus</name>
    <dbReference type="NCBI Taxonomy" id="1070872"/>
    <lineage>
        <taxon>Bacteria</taxon>
        <taxon>Bacillati</taxon>
        <taxon>Actinomycetota</taxon>
        <taxon>Actinomycetes</taxon>
        <taxon>Kineosporiales</taxon>
        <taxon>Kineosporiaceae</taxon>
        <taxon>Kineococcus</taxon>
    </lineage>
</organism>
<evidence type="ECO:0000259" key="5">
    <source>
        <dbReference type="Pfam" id="PF00884"/>
    </source>
</evidence>
<evidence type="ECO:0000313" key="6">
    <source>
        <dbReference type="EMBL" id="GAA4988801.1"/>
    </source>
</evidence>
<evidence type="ECO:0000256" key="1">
    <source>
        <dbReference type="ARBA" id="ARBA00008779"/>
    </source>
</evidence>
<dbReference type="InterPro" id="IPR000917">
    <property type="entry name" value="Sulfatase_N"/>
</dbReference>
<dbReference type="SUPFAM" id="SSF53649">
    <property type="entry name" value="Alkaline phosphatase-like"/>
    <property type="match status" value="1"/>
</dbReference>
<proteinExistence type="inferred from homology"/>
<keyword evidence="7" id="KW-1185">Reference proteome</keyword>
<comment type="caution">
    <text evidence="6">The sequence shown here is derived from an EMBL/GenBank/DDBJ whole genome shotgun (WGS) entry which is preliminary data.</text>
</comment>
<dbReference type="InterPro" id="IPR017850">
    <property type="entry name" value="Alkaline_phosphatase_core_sf"/>
</dbReference>